<feature type="coiled-coil region" evidence="1">
    <location>
        <begin position="57"/>
        <end position="105"/>
    </location>
</feature>
<evidence type="ECO:0000256" key="1">
    <source>
        <dbReference type="SAM" id="Coils"/>
    </source>
</evidence>
<evidence type="ECO:0000313" key="3">
    <source>
        <dbReference type="Proteomes" id="UP000789405"/>
    </source>
</evidence>
<comment type="caution">
    <text evidence="2">The sequence shown here is derived from an EMBL/GenBank/DDBJ whole genome shotgun (WGS) entry which is preliminary data.</text>
</comment>
<reference evidence="2" key="1">
    <citation type="submission" date="2021-06" db="EMBL/GenBank/DDBJ databases">
        <authorList>
            <person name="Kallberg Y."/>
            <person name="Tangrot J."/>
            <person name="Rosling A."/>
        </authorList>
    </citation>
    <scope>NUCLEOTIDE SEQUENCE</scope>
    <source>
        <strain evidence="2">MA453B</strain>
    </source>
</reference>
<dbReference type="OrthoDB" id="2395747at2759"/>
<feature type="coiled-coil region" evidence="1">
    <location>
        <begin position="205"/>
        <end position="232"/>
    </location>
</feature>
<organism evidence="2 3">
    <name type="scientific">Dentiscutata erythropus</name>
    <dbReference type="NCBI Taxonomy" id="1348616"/>
    <lineage>
        <taxon>Eukaryota</taxon>
        <taxon>Fungi</taxon>
        <taxon>Fungi incertae sedis</taxon>
        <taxon>Mucoromycota</taxon>
        <taxon>Glomeromycotina</taxon>
        <taxon>Glomeromycetes</taxon>
        <taxon>Diversisporales</taxon>
        <taxon>Gigasporaceae</taxon>
        <taxon>Dentiscutata</taxon>
    </lineage>
</organism>
<sequence length="233" mass="28546">MTRKYRNPKEHSLMLLNEHIKFLNRFKRKLPNQYHSLINKEKEKTEGQIVFVNREFTADYAKTIKELENELEVFKKQIRSLEATIRKLEKKTERKDERIDQLKNENEYLHDKINDRDNIIRIKDATIMEKDDQINVLQVDYDKSIDNSLDLSFKLEEERAHRDKTIEENNKYYFEEVRKNNEYEKKIRDLVLRNRNCAQFQIKQANEFTIKELRLSSEIEQLRRENETYKSQR</sequence>
<keyword evidence="3" id="KW-1185">Reference proteome</keyword>
<protein>
    <submittedName>
        <fullName evidence="2">5659_t:CDS:1</fullName>
    </submittedName>
</protein>
<name>A0A9N9CYE7_9GLOM</name>
<accession>A0A9N9CYE7</accession>
<keyword evidence="1" id="KW-0175">Coiled coil</keyword>
<evidence type="ECO:0000313" key="2">
    <source>
        <dbReference type="EMBL" id="CAG8616594.1"/>
    </source>
</evidence>
<gene>
    <name evidence="2" type="ORF">DERYTH_LOCUS8418</name>
</gene>
<dbReference type="AlphaFoldDB" id="A0A9N9CYE7"/>
<dbReference type="EMBL" id="CAJVPY010004344">
    <property type="protein sequence ID" value="CAG8616594.1"/>
    <property type="molecule type" value="Genomic_DNA"/>
</dbReference>
<dbReference type="Proteomes" id="UP000789405">
    <property type="component" value="Unassembled WGS sequence"/>
</dbReference>
<proteinExistence type="predicted"/>